<comment type="subcellular location">
    <subcellularLocation>
        <location evidence="9">Cytoplasm</location>
    </subcellularLocation>
</comment>
<comment type="caution">
    <text evidence="12">The sequence shown here is derived from an EMBL/GenBank/DDBJ whole genome shotgun (WGS) entry which is preliminary data.</text>
</comment>
<comment type="pathway">
    <text evidence="1 9">Glycan biosynthesis; sucrose metabolism.</text>
</comment>
<evidence type="ECO:0000259" key="11">
    <source>
        <dbReference type="Pfam" id="PF08244"/>
    </source>
</evidence>
<dbReference type="EC" id="3.2.1.26" evidence="3 8"/>
<evidence type="ECO:0000256" key="7">
    <source>
        <dbReference type="ARBA" id="ARBA00033367"/>
    </source>
</evidence>
<dbReference type="InterPro" id="IPR006232">
    <property type="entry name" value="Suc6P_hydrolase"/>
</dbReference>
<sequence>MPDLLHAGASAPMREHLERAETARGRLRERRGDRWYPRFHIAAPAGWINDPNGLSYYRGRYQVYFQHNPFAAEHDSMHWGHVSSSDLVTWRHDPIALAPSTEEDRDGVYSGSAVVSDDGELVVFFTGNRWCNGADDADGNLQVQCMAVSRDGIAFEKRGVVVDRPEGIAHFRDPKVWRTDGVWHMILGVCSADDRGEVWLYTSRDMRDWEFDRVLFRDPDPAAFMLECPDLFPLPTSEGDKWVLLYCPMGTKPSGYLARNGHNAGYVVGDWAPGRDFEQLTDYLPLDWGGQYYAPQTFEAPDGRRIAFAWMGSFTAPLASEEDGWSGQLTVPRVLSLGDDLRLRSRPVEELAGLRTESLELGSFELAAEEDRVLLERVDAAEVELELDLAASAAERVGLAVNKTPGGHETLVAYDDLARRVILDRRRAGHGDRGYRSAPCSGDRLTLRVLVDRASVEVFVNDGAEAITSFAFPAEGPRSIELYAESGSARVTRLAVHRIVSIWEGER</sequence>
<proteinExistence type="inferred from homology"/>
<comment type="catalytic activity">
    <reaction evidence="8">
        <text>Hydrolysis of terminal non-reducing beta-D-fructofuranoside residues in beta-D-fructofuranosides.</text>
        <dbReference type="EC" id="3.2.1.26"/>
    </reaction>
</comment>
<dbReference type="RefSeq" id="WP_200115486.1">
    <property type="nucleotide sequence ID" value="NZ_JAEHOH010000012.1"/>
</dbReference>
<evidence type="ECO:0000256" key="4">
    <source>
        <dbReference type="ARBA" id="ARBA00019623"/>
    </source>
</evidence>
<dbReference type="GO" id="GO:0005737">
    <property type="term" value="C:cytoplasm"/>
    <property type="evidence" value="ECO:0007669"/>
    <property type="project" value="UniProtKB-SubCell"/>
</dbReference>
<dbReference type="CDD" id="cd18623">
    <property type="entry name" value="GH32_ScrB-like"/>
    <property type="match status" value="1"/>
</dbReference>
<dbReference type="NCBIfam" id="TIGR01322">
    <property type="entry name" value="scrB_fam"/>
    <property type="match status" value="1"/>
</dbReference>
<dbReference type="PANTHER" id="PTHR43101:SF1">
    <property type="entry name" value="BETA-FRUCTOSIDASE"/>
    <property type="match status" value="1"/>
</dbReference>
<comment type="similarity">
    <text evidence="2 8">Belongs to the glycosyl hydrolase 32 family.</text>
</comment>
<keyword evidence="13" id="KW-1185">Reference proteome</keyword>
<dbReference type="SUPFAM" id="SSF49899">
    <property type="entry name" value="Concanavalin A-like lectins/glucanases"/>
    <property type="match status" value="1"/>
</dbReference>
<evidence type="ECO:0000256" key="9">
    <source>
        <dbReference type="RuleBase" id="RU365015"/>
    </source>
</evidence>
<evidence type="ECO:0000256" key="3">
    <source>
        <dbReference type="ARBA" id="ARBA00012758"/>
    </source>
</evidence>
<protein>
    <recommendedName>
        <fullName evidence="4 8">Sucrose-6-phosphate hydrolase</fullName>
        <ecNumber evidence="3 8">3.2.1.26</ecNumber>
    </recommendedName>
    <alternativeName>
        <fullName evidence="7 9">Invertase</fullName>
    </alternativeName>
</protein>
<dbReference type="InterPro" id="IPR013189">
    <property type="entry name" value="Glyco_hydro_32_C"/>
</dbReference>
<dbReference type="GO" id="GO:0004564">
    <property type="term" value="F:beta-fructofuranosidase activity"/>
    <property type="evidence" value="ECO:0007669"/>
    <property type="project" value="UniProtKB-EC"/>
</dbReference>
<dbReference type="InterPro" id="IPR051214">
    <property type="entry name" value="GH32_Enzymes"/>
</dbReference>
<dbReference type="PANTHER" id="PTHR43101">
    <property type="entry name" value="BETA-FRUCTOSIDASE"/>
    <property type="match status" value="1"/>
</dbReference>
<dbReference type="InterPro" id="IPR013148">
    <property type="entry name" value="Glyco_hydro_32_N"/>
</dbReference>
<organism evidence="12 13">
    <name type="scientific">Leucobacter chromiisoli</name>
    <dbReference type="NCBI Taxonomy" id="2796471"/>
    <lineage>
        <taxon>Bacteria</taxon>
        <taxon>Bacillati</taxon>
        <taxon>Actinomycetota</taxon>
        <taxon>Actinomycetes</taxon>
        <taxon>Micrococcales</taxon>
        <taxon>Microbacteriaceae</taxon>
        <taxon>Leucobacter</taxon>
    </lineage>
</organism>
<keyword evidence="5 8" id="KW-0378">Hydrolase</keyword>
<dbReference type="Gene3D" id="2.115.10.20">
    <property type="entry name" value="Glycosyl hydrolase domain, family 43"/>
    <property type="match status" value="1"/>
</dbReference>
<feature type="domain" description="Glycosyl hydrolase family 32 N-terminal" evidence="10">
    <location>
        <begin position="40"/>
        <end position="346"/>
    </location>
</feature>
<accession>A0A934Q8D8</accession>
<gene>
    <name evidence="12" type="ORF">JD276_09930</name>
</gene>
<dbReference type="Pfam" id="PF08244">
    <property type="entry name" value="Glyco_hydro_32C"/>
    <property type="match status" value="1"/>
</dbReference>
<dbReference type="Gene3D" id="2.60.120.560">
    <property type="entry name" value="Exo-inulinase, domain 1"/>
    <property type="match status" value="1"/>
</dbReference>
<evidence type="ECO:0000313" key="13">
    <source>
        <dbReference type="Proteomes" id="UP000608530"/>
    </source>
</evidence>
<keyword evidence="9" id="KW-0119">Carbohydrate metabolism</keyword>
<feature type="domain" description="Glycosyl hydrolase family 32 C-terminal" evidence="11">
    <location>
        <begin position="350"/>
        <end position="497"/>
    </location>
</feature>
<dbReference type="AlphaFoldDB" id="A0A934Q8D8"/>
<dbReference type="InterPro" id="IPR023296">
    <property type="entry name" value="Glyco_hydro_beta-prop_sf"/>
</dbReference>
<dbReference type="SUPFAM" id="SSF75005">
    <property type="entry name" value="Arabinanase/levansucrase/invertase"/>
    <property type="match status" value="1"/>
</dbReference>
<dbReference type="Pfam" id="PF00251">
    <property type="entry name" value="Glyco_hydro_32N"/>
    <property type="match status" value="1"/>
</dbReference>
<evidence type="ECO:0000259" key="10">
    <source>
        <dbReference type="Pfam" id="PF00251"/>
    </source>
</evidence>
<dbReference type="InterPro" id="IPR001362">
    <property type="entry name" value="Glyco_hydro_32"/>
</dbReference>
<evidence type="ECO:0000256" key="1">
    <source>
        <dbReference type="ARBA" id="ARBA00004914"/>
    </source>
</evidence>
<dbReference type="EMBL" id="JAEHOH010000012">
    <property type="protein sequence ID" value="MBK0419353.1"/>
    <property type="molecule type" value="Genomic_DNA"/>
</dbReference>
<comment type="function">
    <text evidence="9">Enables the bacterium to metabolize sucrose as a sole carbon source.</text>
</comment>
<evidence type="ECO:0000256" key="8">
    <source>
        <dbReference type="RuleBase" id="RU362110"/>
    </source>
</evidence>
<evidence type="ECO:0000313" key="12">
    <source>
        <dbReference type="EMBL" id="MBK0419353.1"/>
    </source>
</evidence>
<keyword evidence="9" id="KW-0963">Cytoplasm</keyword>
<name>A0A934Q8D8_9MICO</name>
<dbReference type="Proteomes" id="UP000608530">
    <property type="component" value="Unassembled WGS sequence"/>
</dbReference>
<evidence type="ECO:0000256" key="5">
    <source>
        <dbReference type="ARBA" id="ARBA00022801"/>
    </source>
</evidence>
<dbReference type="GO" id="GO:0005975">
    <property type="term" value="P:carbohydrate metabolic process"/>
    <property type="evidence" value="ECO:0007669"/>
    <property type="project" value="InterPro"/>
</dbReference>
<evidence type="ECO:0000256" key="2">
    <source>
        <dbReference type="ARBA" id="ARBA00009902"/>
    </source>
</evidence>
<dbReference type="InterPro" id="IPR013320">
    <property type="entry name" value="ConA-like_dom_sf"/>
</dbReference>
<dbReference type="SMART" id="SM00640">
    <property type="entry name" value="Glyco_32"/>
    <property type="match status" value="1"/>
</dbReference>
<reference evidence="12" key="1">
    <citation type="submission" date="2020-12" db="EMBL/GenBank/DDBJ databases">
        <title>Leucobacter sp. CAS1, isolated from Chromium sludge.</title>
        <authorList>
            <person name="Xu Z."/>
        </authorList>
    </citation>
    <scope>NUCLEOTIDE SEQUENCE</scope>
    <source>
        <strain evidence="12">CSA1</strain>
    </source>
</reference>
<keyword evidence="6 8" id="KW-0326">Glycosidase</keyword>
<evidence type="ECO:0000256" key="6">
    <source>
        <dbReference type="ARBA" id="ARBA00023295"/>
    </source>
</evidence>